<name>A0A2H0LXT5_9BACT</name>
<dbReference type="InterPro" id="IPR012312">
    <property type="entry name" value="Hemerythrin-like"/>
</dbReference>
<dbReference type="EMBL" id="PCWA01000063">
    <property type="protein sequence ID" value="PIQ89233.1"/>
    <property type="molecule type" value="Genomic_DNA"/>
</dbReference>
<organism evidence="3 4">
    <name type="scientific">Candidatus Ghiorseimicrobium undicola</name>
    <dbReference type="NCBI Taxonomy" id="1974746"/>
    <lineage>
        <taxon>Bacteria</taxon>
        <taxon>Pseudomonadati</taxon>
        <taxon>Candidatus Omnitrophota</taxon>
        <taxon>Candidatus Ghiorseimicrobium</taxon>
    </lineage>
</organism>
<protein>
    <submittedName>
        <fullName evidence="3">Histidine kinase</fullName>
    </submittedName>
</protein>
<dbReference type="Gene3D" id="1.20.120.520">
    <property type="entry name" value="nmb1532 protein domain like"/>
    <property type="match status" value="1"/>
</dbReference>
<feature type="non-terminal residue" evidence="3">
    <location>
        <position position="1"/>
    </location>
</feature>
<comment type="caution">
    <text evidence="3">The sequence shown here is derived from an EMBL/GenBank/DDBJ whole genome shotgun (WGS) entry which is preliminary data.</text>
</comment>
<dbReference type="PANTHER" id="PTHR39966:SF3">
    <property type="entry name" value="DUF438 DOMAIN-CONTAINING PROTEIN"/>
    <property type="match status" value="1"/>
</dbReference>
<keyword evidence="1" id="KW-0175">Coiled coil</keyword>
<dbReference type="PANTHER" id="PTHR39966">
    <property type="entry name" value="BLL2471 PROTEIN-RELATED"/>
    <property type="match status" value="1"/>
</dbReference>
<feature type="domain" description="Hemerythrin-like" evidence="2">
    <location>
        <begin position="1"/>
        <end position="132"/>
    </location>
</feature>
<dbReference type="Pfam" id="PF01814">
    <property type="entry name" value="Hemerythrin"/>
    <property type="match status" value="1"/>
</dbReference>
<accession>A0A2H0LXT5</accession>
<reference evidence="3 4" key="1">
    <citation type="submission" date="2017-09" db="EMBL/GenBank/DDBJ databases">
        <title>Depth-based differentiation of microbial function through sediment-hosted aquifers and enrichment of novel symbionts in the deep terrestrial subsurface.</title>
        <authorList>
            <person name="Probst A.J."/>
            <person name="Ladd B."/>
            <person name="Jarett J.K."/>
            <person name="Geller-Mcgrath D.E."/>
            <person name="Sieber C.M."/>
            <person name="Emerson J.B."/>
            <person name="Anantharaman K."/>
            <person name="Thomas B.C."/>
            <person name="Malmstrom R."/>
            <person name="Stieglmeier M."/>
            <person name="Klingl A."/>
            <person name="Woyke T."/>
            <person name="Ryan C.M."/>
            <person name="Banfield J.F."/>
        </authorList>
    </citation>
    <scope>NUCLEOTIDE SEQUENCE [LARGE SCALE GENOMIC DNA]</scope>
    <source>
        <strain evidence="3">CG11_big_fil_rev_8_21_14_0_20_42_13</strain>
    </source>
</reference>
<keyword evidence="3" id="KW-0808">Transferase</keyword>
<evidence type="ECO:0000256" key="1">
    <source>
        <dbReference type="SAM" id="Coils"/>
    </source>
</evidence>
<proteinExistence type="predicted"/>
<sequence length="171" mass="20472">KDEHKIIKRNLKKLKRTLEKLKAINSFDKAKSYINTLKELSHFFLETEKHHQREEEGIFPRLVAHGITEPPEIFKEDHAEFKAKKKNLNEISMNAENKDFKEFLRLVTPIIEFLTKNLEEHIYKEDNILYPMSLQTLDKAEWKDVRKKFDIIGYCCFAPADIQKTKKRKKR</sequence>
<dbReference type="Proteomes" id="UP000229641">
    <property type="component" value="Unassembled WGS sequence"/>
</dbReference>
<gene>
    <name evidence="3" type="ORF">COV72_04085</name>
</gene>
<evidence type="ECO:0000313" key="3">
    <source>
        <dbReference type="EMBL" id="PIQ89233.1"/>
    </source>
</evidence>
<dbReference type="GO" id="GO:0005886">
    <property type="term" value="C:plasma membrane"/>
    <property type="evidence" value="ECO:0007669"/>
    <property type="project" value="TreeGrafter"/>
</dbReference>
<evidence type="ECO:0000259" key="2">
    <source>
        <dbReference type="Pfam" id="PF01814"/>
    </source>
</evidence>
<dbReference type="GO" id="GO:0016301">
    <property type="term" value="F:kinase activity"/>
    <property type="evidence" value="ECO:0007669"/>
    <property type="project" value="UniProtKB-KW"/>
</dbReference>
<evidence type="ECO:0000313" key="4">
    <source>
        <dbReference type="Proteomes" id="UP000229641"/>
    </source>
</evidence>
<feature type="coiled-coil region" evidence="1">
    <location>
        <begin position="4"/>
        <end position="31"/>
    </location>
</feature>
<keyword evidence="3" id="KW-0418">Kinase</keyword>
<dbReference type="AlphaFoldDB" id="A0A2H0LXT5"/>